<dbReference type="EC" id="2.7.7.4" evidence="2"/>
<dbReference type="GeneID" id="10393515"/>
<evidence type="ECO:0000256" key="2">
    <source>
        <dbReference type="ARBA" id="ARBA00012391"/>
    </source>
</evidence>
<dbReference type="OrthoDB" id="6358at2157"/>
<dbReference type="STRING" id="693661.Arcve_0420"/>
<dbReference type="InterPro" id="IPR024951">
    <property type="entry name" value="Sulfurylase_cat_dom"/>
</dbReference>
<feature type="domain" description="ATP-sulfurylase PUA-like" evidence="11">
    <location>
        <begin position="6"/>
        <end position="159"/>
    </location>
</feature>
<evidence type="ECO:0000256" key="1">
    <source>
        <dbReference type="ARBA" id="ARBA00005048"/>
    </source>
</evidence>
<feature type="domain" description="Sulphate adenylyltransferase catalytic" evidence="10">
    <location>
        <begin position="169"/>
        <end position="388"/>
    </location>
</feature>
<dbReference type="InterPro" id="IPR002650">
    <property type="entry name" value="Sulphate_adenylyltransferase"/>
</dbReference>
<dbReference type="Proteomes" id="UP000008136">
    <property type="component" value="Chromosome"/>
</dbReference>
<keyword evidence="3 12" id="KW-0808">Transferase</keyword>
<sequence>MSYIGHGGKEIVERVLDKEKAKEAIQGLTQIPVRRQIAHECISLSYGFFTPLQGFMGYADVDAVCKDMTLADGTVWSIPIVFDMSDEDIKKYDIKEGDTVLFTYMDAPLAMFEIEEIYEYDKKFMAEKVYGTTEEKHPGVKRTYEYADKFLAGKVTLVNEPKFNEPYASFWKTPKQHIDAFREKGWEHVVAHQTRNVPHTGHEWLMKYAWFAANEDLTVDTLKTGVLVNCIIGEKRKGDYIDEAILLAQNMLRVAGYFRDDVHMVTFTLWDMRYAGPREAIFHAALRANIGCTHHMYGRDHAGVGDYYGTYDAHYLLKSVKDKLSIKPVFILENWYCPVCAEVTCSAFCAHTKERQKFSGTLIRSIIIDGVKPTRLVLRPEVFDTVMECAEKYGFGSPFVTDKYLAERQPIFTLEPMEVGKA</sequence>
<dbReference type="SUPFAM" id="SSF52374">
    <property type="entry name" value="Nucleotidylyl transferase"/>
    <property type="match status" value="1"/>
</dbReference>
<evidence type="ECO:0000313" key="13">
    <source>
        <dbReference type="Proteomes" id="UP000008136"/>
    </source>
</evidence>
<gene>
    <name evidence="12" type="ordered locus">Arcve_0420</name>
</gene>
<dbReference type="CDD" id="cd00517">
    <property type="entry name" value="ATPS"/>
    <property type="match status" value="1"/>
</dbReference>
<accession>F2KPU5</accession>
<proteinExistence type="inferred from homology"/>
<dbReference type="PANTHER" id="PTHR43509:SF1">
    <property type="entry name" value="SULFATE ADENYLYLTRANSFERASE"/>
    <property type="match status" value="1"/>
</dbReference>
<evidence type="ECO:0000256" key="4">
    <source>
        <dbReference type="ARBA" id="ARBA00022695"/>
    </source>
</evidence>
<dbReference type="Gene3D" id="3.40.50.620">
    <property type="entry name" value="HUPs"/>
    <property type="match status" value="1"/>
</dbReference>
<dbReference type="InterPro" id="IPR014729">
    <property type="entry name" value="Rossmann-like_a/b/a_fold"/>
</dbReference>
<evidence type="ECO:0000256" key="9">
    <source>
        <dbReference type="ARBA" id="ARBA00041598"/>
    </source>
</evidence>
<keyword evidence="5" id="KW-0547">Nucleotide-binding</keyword>
<reference evidence="12 13" key="1">
    <citation type="submission" date="2011-03" db="EMBL/GenBank/DDBJ databases">
        <title>The complete genome of Archaeoglobus veneficus SNP6.</title>
        <authorList>
            <consortium name="US DOE Joint Genome Institute (JGI-PGF)"/>
            <person name="Lucas S."/>
            <person name="Copeland A."/>
            <person name="Lapidus A."/>
            <person name="Bruce D."/>
            <person name="Goodwin L."/>
            <person name="Pitluck S."/>
            <person name="Kyrpides N."/>
            <person name="Mavromatis K."/>
            <person name="Pagani I."/>
            <person name="Ivanova N."/>
            <person name="Mikhailova N."/>
            <person name="Lu M."/>
            <person name="Detter J.C."/>
            <person name="Tapia R."/>
            <person name="Han C."/>
            <person name="Land M."/>
            <person name="Hauser L."/>
            <person name="Markowitz V."/>
            <person name="Cheng J.-F."/>
            <person name="Hugenholtz P."/>
            <person name="Woyke T."/>
            <person name="Wu D."/>
            <person name="Spring S."/>
            <person name="Brambilla E."/>
            <person name="Klenk H.-P."/>
            <person name="Eisen J.A."/>
        </authorList>
    </citation>
    <scope>NUCLEOTIDE SEQUENCE [LARGE SCALE GENOMIC DNA]</scope>
    <source>
        <strain>SNP6</strain>
    </source>
</reference>
<dbReference type="SUPFAM" id="SSF88697">
    <property type="entry name" value="PUA domain-like"/>
    <property type="match status" value="1"/>
</dbReference>
<dbReference type="GO" id="GO:0004781">
    <property type="term" value="F:sulfate adenylyltransferase (ATP) activity"/>
    <property type="evidence" value="ECO:0007669"/>
    <property type="project" value="UniProtKB-EC"/>
</dbReference>
<dbReference type="GO" id="GO:0005524">
    <property type="term" value="F:ATP binding"/>
    <property type="evidence" value="ECO:0007669"/>
    <property type="project" value="UniProtKB-KW"/>
</dbReference>
<evidence type="ECO:0000259" key="11">
    <source>
        <dbReference type="Pfam" id="PF14306"/>
    </source>
</evidence>
<dbReference type="NCBIfam" id="NF003166">
    <property type="entry name" value="PRK04149.1"/>
    <property type="match status" value="1"/>
</dbReference>
<organism evidence="12 13">
    <name type="scientific">Archaeoglobus veneficus (strain DSM 11195 / SNP6)</name>
    <dbReference type="NCBI Taxonomy" id="693661"/>
    <lineage>
        <taxon>Archaea</taxon>
        <taxon>Methanobacteriati</taxon>
        <taxon>Methanobacteriota</taxon>
        <taxon>Archaeoglobi</taxon>
        <taxon>Archaeoglobales</taxon>
        <taxon>Archaeoglobaceae</taxon>
        <taxon>Archaeoglobus</taxon>
    </lineage>
</organism>
<keyword evidence="13" id="KW-1185">Reference proteome</keyword>
<keyword evidence="6" id="KW-0067">ATP-binding</keyword>
<dbReference type="GO" id="GO:0000103">
    <property type="term" value="P:sulfate assimilation"/>
    <property type="evidence" value="ECO:0007669"/>
    <property type="project" value="InterPro"/>
</dbReference>
<dbReference type="NCBIfam" id="TIGR00339">
    <property type="entry name" value="sopT"/>
    <property type="match status" value="1"/>
</dbReference>
<dbReference type="AlphaFoldDB" id="F2KPU5"/>
<name>F2KPU5_ARCVS</name>
<comment type="similarity">
    <text evidence="8">Belongs to the sulfate adenylyltransferase family.</text>
</comment>
<dbReference type="Gene3D" id="3.10.400.10">
    <property type="entry name" value="Sulfate adenylyltransferase"/>
    <property type="match status" value="1"/>
</dbReference>
<dbReference type="Pfam" id="PF14306">
    <property type="entry name" value="PUA_2"/>
    <property type="match status" value="1"/>
</dbReference>
<keyword evidence="4 12" id="KW-0548">Nucleotidyltransferase</keyword>
<evidence type="ECO:0000256" key="3">
    <source>
        <dbReference type="ARBA" id="ARBA00022679"/>
    </source>
</evidence>
<evidence type="ECO:0000313" key="12">
    <source>
        <dbReference type="EMBL" id="AEA46452.1"/>
    </source>
</evidence>
<comment type="pathway">
    <text evidence="1">Sulfur metabolism; hydrogen sulfide biosynthesis; sulfite from sulfate: step 1/3.</text>
</comment>
<dbReference type="Pfam" id="PF01747">
    <property type="entry name" value="ATP-sulfurylase"/>
    <property type="match status" value="1"/>
</dbReference>
<evidence type="ECO:0000256" key="6">
    <source>
        <dbReference type="ARBA" id="ARBA00022840"/>
    </source>
</evidence>
<evidence type="ECO:0000256" key="7">
    <source>
        <dbReference type="ARBA" id="ARBA00031812"/>
    </source>
</evidence>
<dbReference type="PANTHER" id="PTHR43509">
    <property type="match status" value="1"/>
</dbReference>
<evidence type="ECO:0000256" key="5">
    <source>
        <dbReference type="ARBA" id="ARBA00022741"/>
    </source>
</evidence>
<dbReference type="InterPro" id="IPR015947">
    <property type="entry name" value="PUA-like_sf"/>
</dbReference>
<dbReference type="EMBL" id="CP002588">
    <property type="protein sequence ID" value="AEA46452.1"/>
    <property type="molecule type" value="Genomic_DNA"/>
</dbReference>
<dbReference type="RefSeq" id="WP_013683126.1">
    <property type="nucleotide sequence ID" value="NC_015320.1"/>
</dbReference>
<dbReference type="InterPro" id="IPR025980">
    <property type="entry name" value="ATP-Sase_PUA-like_dom"/>
</dbReference>
<evidence type="ECO:0000256" key="8">
    <source>
        <dbReference type="ARBA" id="ARBA00037980"/>
    </source>
</evidence>
<protein>
    <recommendedName>
        <fullName evidence="2">sulfate adenylyltransferase</fullName>
        <ecNumber evidence="2">2.7.7.4</ecNumber>
    </recommendedName>
    <alternativeName>
        <fullName evidence="9">ATP-sulfurylase</fullName>
    </alternativeName>
    <alternativeName>
        <fullName evidence="7">Sulfate adenylate transferase</fullName>
    </alternativeName>
</protein>
<evidence type="ECO:0000259" key="10">
    <source>
        <dbReference type="Pfam" id="PF01747"/>
    </source>
</evidence>
<dbReference type="HOGENOM" id="CLU_022950_1_1_2"/>
<dbReference type="eggNOG" id="arCOG04191">
    <property type="taxonomic scope" value="Archaea"/>
</dbReference>
<dbReference type="KEGG" id="ave:Arcve_0420"/>